<dbReference type="InterPro" id="IPR012674">
    <property type="entry name" value="Calycin"/>
</dbReference>
<gene>
    <name evidence="1" type="ORF">AWL63_15775</name>
</gene>
<proteinExistence type="predicted"/>
<dbReference type="OrthoDB" id="457594at2"/>
<evidence type="ECO:0008006" key="3">
    <source>
        <dbReference type="Google" id="ProtNLM"/>
    </source>
</evidence>
<dbReference type="STRING" id="1560345.AWL63_15775"/>
<sequence>MAQRFPVLARGSGRWIGTYTHLDPTGGLVDEHEVETDSEFPADGAADFRLRIHNRWRDGRESQIEPLADYRNDRLEWRERLVGWMNELDEQTVYLNFTYASDPSLRVCEMIQVSPDGMSRARTWHWFRDDRLFKVTLAREKRADA</sequence>
<accession>A0A1B3ZCP9</accession>
<dbReference type="EMBL" id="CP014168">
    <property type="protein sequence ID" value="AOH85199.1"/>
    <property type="molecule type" value="Genomic_DNA"/>
</dbReference>
<evidence type="ECO:0000313" key="2">
    <source>
        <dbReference type="Proteomes" id="UP000094256"/>
    </source>
</evidence>
<organism evidence="1 2">
    <name type="scientific">Sphingomonas panacis</name>
    <dbReference type="NCBI Taxonomy" id="1560345"/>
    <lineage>
        <taxon>Bacteria</taxon>
        <taxon>Pseudomonadati</taxon>
        <taxon>Pseudomonadota</taxon>
        <taxon>Alphaproteobacteria</taxon>
        <taxon>Sphingomonadales</taxon>
        <taxon>Sphingomonadaceae</taxon>
        <taxon>Sphingomonas</taxon>
    </lineage>
</organism>
<evidence type="ECO:0000313" key="1">
    <source>
        <dbReference type="EMBL" id="AOH85199.1"/>
    </source>
</evidence>
<protein>
    <recommendedName>
        <fullName evidence="3">DUF3598 domain-containing protein</fullName>
    </recommendedName>
</protein>
<dbReference type="KEGG" id="span:AWL63_15775"/>
<dbReference type="Gene3D" id="2.40.128.20">
    <property type="match status" value="1"/>
</dbReference>
<keyword evidence="2" id="KW-1185">Reference proteome</keyword>
<reference evidence="1 2" key="1">
    <citation type="submission" date="2016-01" db="EMBL/GenBank/DDBJ databases">
        <title>Complete genome and mega plasmid sequence of Sphingomonas panacis DCY99 elicits systemic resistance in rice to Xanthomonas oryzae.</title>
        <authorList>
            <person name="Kim Y.J."/>
            <person name="Yang D.C."/>
            <person name="Sing P."/>
        </authorList>
    </citation>
    <scope>NUCLEOTIDE SEQUENCE [LARGE SCALE GENOMIC DNA]</scope>
    <source>
        <strain evidence="1 2">DCY99</strain>
    </source>
</reference>
<name>A0A1B3ZCP9_9SPHN</name>
<dbReference type="Proteomes" id="UP000094256">
    <property type="component" value="Chromosome"/>
</dbReference>
<dbReference type="RefSeq" id="WP_069205740.1">
    <property type="nucleotide sequence ID" value="NZ_CP014168.1"/>
</dbReference>
<dbReference type="AlphaFoldDB" id="A0A1B3ZCP9"/>